<name>A0A9N9H0W3_9GLOM</name>
<dbReference type="Proteomes" id="UP000789570">
    <property type="component" value="Unassembled WGS sequence"/>
</dbReference>
<dbReference type="AlphaFoldDB" id="A0A9N9H0W3"/>
<comment type="caution">
    <text evidence="2">The sequence shown here is derived from an EMBL/GenBank/DDBJ whole genome shotgun (WGS) entry which is preliminary data.</text>
</comment>
<feature type="non-terminal residue" evidence="2">
    <location>
        <position position="1"/>
    </location>
</feature>
<evidence type="ECO:0000313" key="2">
    <source>
        <dbReference type="EMBL" id="CAG8648535.1"/>
    </source>
</evidence>
<keyword evidence="3" id="KW-1185">Reference proteome</keyword>
<evidence type="ECO:0000256" key="1">
    <source>
        <dbReference type="SAM" id="MobiDB-lite"/>
    </source>
</evidence>
<sequence>QRIISANEVWKNLQSQYEIYSTLESSDDGDDFTKSTPKKQSSKHLVKY</sequence>
<feature type="region of interest" description="Disordered" evidence="1">
    <location>
        <begin position="25"/>
        <end position="48"/>
    </location>
</feature>
<feature type="compositionally biased region" description="Basic residues" evidence="1">
    <location>
        <begin position="36"/>
        <end position="48"/>
    </location>
</feature>
<evidence type="ECO:0000313" key="3">
    <source>
        <dbReference type="Proteomes" id="UP000789570"/>
    </source>
</evidence>
<protein>
    <submittedName>
        <fullName evidence="2">2849_t:CDS:1</fullName>
    </submittedName>
</protein>
<accession>A0A9N9H0W3</accession>
<dbReference type="EMBL" id="CAJVPQ010004293">
    <property type="protein sequence ID" value="CAG8648535.1"/>
    <property type="molecule type" value="Genomic_DNA"/>
</dbReference>
<organism evidence="2 3">
    <name type="scientific">Funneliformis caledonium</name>
    <dbReference type="NCBI Taxonomy" id="1117310"/>
    <lineage>
        <taxon>Eukaryota</taxon>
        <taxon>Fungi</taxon>
        <taxon>Fungi incertae sedis</taxon>
        <taxon>Mucoromycota</taxon>
        <taxon>Glomeromycotina</taxon>
        <taxon>Glomeromycetes</taxon>
        <taxon>Glomerales</taxon>
        <taxon>Glomeraceae</taxon>
        <taxon>Funneliformis</taxon>
    </lineage>
</organism>
<proteinExistence type="predicted"/>
<gene>
    <name evidence="2" type="ORF">FCALED_LOCUS10940</name>
</gene>
<dbReference type="OrthoDB" id="2311218at2759"/>
<reference evidence="2" key="1">
    <citation type="submission" date="2021-06" db="EMBL/GenBank/DDBJ databases">
        <authorList>
            <person name="Kallberg Y."/>
            <person name="Tangrot J."/>
            <person name="Rosling A."/>
        </authorList>
    </citation>
    <scope>NUCLEOTIDE SEQUENCE</scope>
    <source>
        <strain evidence="2">UK204</strain>
    </source>
</reference>